<dbReference type="Proteomes" id="UP000663889">
    <property type="component" value="Unassembled WGS sequence"/>
</dbReference>
<gene>
    <name evidence="7" type="ORF">FNK824_LOCUS17549</name>
    <name evidence="6" type="ORF">JBS370_LOCUS17301</name>
    <name evidence="5" type="ORF">OTI717_LOCUS14494</name>
    <name evidence="2" type="ORF">RFH988_LOCUS27128</name>
    <name evidence="4" type="ORF">SEV965_LOCUS28376</name>
    <name evidence="3" type="ORF">ZHD862_LOCUS29122</name>
</gene>
<dbReference type="PROSITE" id="PS50181">
    <property type="entry name" value="FBOX"/>
    <property type="match status" value="1"/>
</dbReference>
<dbReference type="Gene3D" id="3.80.10.10">
    <property type="entry name" value="Ribonuclease Inhibitor"/>
    <property type="match status" value="1"/>
</dbReference>
<dbReference type="EMBL" id="CAJNOU010002688">
    <property type="protein sequence ID" value="CAF1341641.1"/>
    <property type="molecule type" value="Genomic_DNA"/>
</dbReference>
<dbReference type="Proteomes" id="UP000663836">
    <property type="component" value="Unassembled WGS sequence"/>
</dbReference>
<dbReference type="EMBL" id="CAJOBE010002802">
    <property type="protein sequence ID" value="CAF3844411.1"/>
    <property type="molecule type" value="Genomic_DNA"/>
</dbReference>
<dbReference type="Proteomes" id="UP000663882">
    <property type="component" value="Unassembled WGS sequence"/>
</dbReference>
<dbReference type="OrthoDB" id="10014371at2759"/>
<accession>A0A819DGC9</accession>
<dbReference type="InterPro" id="IPR032675">
    <property type="entry name" value="LRR_dom_sf"/>
</dbReference>
<dbReference type="Proteomes" id="UP000663864">
    <property type="component" value="Unassembled WGS sequence"/>
</dbReference>
<evidence type="ECO:0000313" key="6">
    <source>
        <dbReference type="EMBL" id="CAF3835106.1"/>
    </source>
</evidence>
<comment type="caution">
    <text evidence="6">The sequence shown here is derived from an EMBL/GenBank/DDBJ whole genome shotgun (WGS) entry which is preliminary data.</text>
</comment>
<reference evidence="6" key="1">
    <citation type="submission" date="2021-02" db="EMBL/GenBank/DDBJ databases">
        <authorList>
            <person name="Nowell W R."/>
        </authorList>
    </citation>
    <scope>NUCLEOTIDE SEQUENCE</scope>
</reference>
<evidence type="ECO:0000313" key="5">
    <source>
        <dbReference type="EMBL" id="CAF3731896.1"/>
    </source>
</evidence>
<sequence>MEHSPMQLNDLPDEILTFIFKKLHNYDVLYSLIGVNKRLDSLVNDSIFTRDLVLTTFNGLNQLPNIILNRFCLEILPKIHHKIEWLTIESSSMERVLLATDYPNLHGLGLYDLNSETAKDLFTGKYFLILCH</sequence>
<protein>
    <recommendedName>
        <fullName evidence="1">F-box domain-containing protein</fullName>
    </recommendedName>
</protein>
<organism evidence="6 8">
    <name type="scientific">Rotaria sordida</name>
    <dbReference type="NCBI Taxonomy" id="392033"/>
    <lineage>
        <taxon>Eukaryota</taxon>
        <taxon>Metazoa</taxon>
        <taxon>Spiralia</taxon>
        <taxon>Gnathifera</taxon>
        <taxon>Rotifera</taxon>
        <taxon>Eurotatoria</taxon>
        <taxon>Bdelloidea</taxon>
        <taxon>Philodinida</taxon>
        <taxon>Philodinidae</taxon>
        <taxon>Rotaria</taxon>
    </lineage>
</organism>
<dbReference type="EMBL" id="CAJNOT010002519">
    <property type="protein sequence ID" value="CAF1323200.1"/>
    <property type="molecule type" value="Genomic_DNA"/>
</dbReference>
<dbReference type="EMBL" id="CAJOAX010001623">
    <property type="protein sequence ID" value="CAF3731896.1"/>
    <property type="molecule type" value="Genomic_DNA"/>
</dbReference>
<dbReference type="Proteomes" id="UP000663823">
    <property type="component" value="Unassembled WGS sequence"/>
</dbReference>
<dbReference type="EMBL" id="CAJNOO010002254">
    <property type="protein sequence ID" value="CAF1250212.1"/>
    <property type="molecule type" value="Genomic_DNA"/>
</dbReference>
<evidence type="ECO:0000259" key="1">
    <source>
        <dbReference type="PROSITE" id="PS50181"/>
    </source>
</evidence>
<proteinExistence type="predicted"/>
<dbReference type="SUPFAM" id="SSF81383">
    <property type="entry name" value="F-box domain"/>
    <property type="match status" value="1"/>
</dbReference>
<feature type="domain" description="F-box" evidence="1">
    <location>
        <begin position="5"/>
        <end position="52"/>
    </location>
</feature>
<evidence type="ECO:0000313" key="2">
    <source>
        <dbReference type="EMBL" id="CAF1250212.1"/>
    </source>
</evidence>
<name>A0A819DGC9_9BILA</name>
<dbReference type="InterPro" id="IPR001810">
    <property type="entry name" value="F-box_dom"/>
</dbReference>
<evidence type="ECO:0000313" key="8">
    <source>
        <dbReference type="Proteomes" id="UP000663836"/>
    </source>
</evidence>
<dbReference type="Proteomes" id="UP000663874">
    <property type="component" value="Unassembled WGS sequence"/>
</dbReference>
<dbReference type="EMBL" id="CAJOBD010001833">
    <property type="protein sequence ID" value="CAF3835106.1"/>
    <property type="molecule type" value="Genomic_DNA"/>
</dbReference>
<evidence type="ECO:0000313" key="3">
    <source>
        <dbReference type="EMBL" id="CAF1323200.1"/>
    </source>
</evidence>
<dbReference type="AlphaFoldDB" id="A0A819DGC9"/>
<dbReference type="InterPro" id="IPR036047">
    <property type="entry name" value="F-box-like_dom_sf"/>
</dbReference>
<evidence type="ECO:0000313" key="4">
    <source>
        <dbReference type="EMBL" id="CAF1341641.1"/>
    </source>
</evidence>
<evidence type="ECO:0000313" key="7">
    <source>
        <dbReference type="EMBL" id="CAF3844411.1"/>
    </source>
</evidence>